<dbReference type="PANTHER" id="PTHR14305:SF0">
    <property type="entry name" value="E3 UBIQUITIN-PROTEIN LIGASE CCNB1IP1"/>
    <property type="match status" value="1"/>
</dbReference>
<keyword evidence="1" id="KW-0175">Coiled coil</keyword>
<dbReference type="AlphaFoldDB" id="A0A8H3V867"/>
<dbReference type="InterPro" id="IPR042448">
    <property type="entry name" value="CCNB1IP1"/>
</dbReference>
<feature type="coiled-coil region" evidence="1">
    <location>
        <begin position="118"/>
        <end position="198"/>
    </location>
</feature>
<dbReference type="GO" id="GO:0000795">
    <property type="term" value="C:synaptonemal complex"/>
    <property type="evidence" value="ECO:0007669"/>
    <property type="project" value="InterPro"/>
</dbReference>
<dbReference type="Proteomes" id="UP000447873">
    <property type="component" value="Unassembled WGS sequence"/>
</dbReference>
<sequence>MAADFSWKCNILQCRESILQQAVVTTCRFRSHIFCLLCAEKTGLSAPTNDGVRHCPACGVRLMNQDDAVITQLDPSEDYKTSVLSGLTPTIIMECAGRGLSFYSYQVNQEITYQTHLAKNLRNKHNNINQQLDTIIAQANLQIKKLQDGLSESERRYSNLENKNLDLRNAFKDKNKAFQDLQKQYTELKGEKMRFQARDAASEVAEQVSQGAVPGRFPSKSHAVYSRGIGGVSGEFQGAKGLYMRPHSGSSESTDGLRAQRAGTSQAWQHTRQPSRGFTSRQSA</sequence>
<evidence type="ECO:0000256" key="1">
    <source>
        <dbReference type="SAM" id="Coils"/>
    </source>
</evidence>
<dbReference type="GO" id="GO:0061630">
    <property type="term" value="F:ubiquitin protein ligase activity"/>
    <property type="evidence" value="ECO:0007669"/>
    <property type="project" value="InterPro"/>
</dbReference>
<gene>
    <name evidence="3" type="ORF">EG328_010458</name>
</gene>
<feature type="compositionally biased region" description="Polar residues" evidence="2">
    <location>
        <begin position="262"/>
        <end position="284"/>
    </location>
</feature>
<dbReference type="GO" id="GO:0007131">
    <property type="term" value="P:reciprocal meiotic recombination"/>
    <property type="evidence" value="ECO:0007669"/>
    <property type="project" value="InterPro"/>
</dbReference>
<dbReference type="EMBL" id="WNWS01000069">
    <property type="protein sequence ID" value="KAE9982911.1"/>
    <property type="molecule type" value="Genomic_DNA"/>
</dbReference>
<feature type="region of interest" description="Disordered" evidence="2">
    <location>
        <begin position="240"/>
        <end position="284"/>
    </location>
</feature>
<name>A0A8H3V867_VENIN</name>
<evidence type="ECO:0000256" key="2">
    <source>
        <dbReference type="SAM" id="MobiDB-lite"/>
    </source>
</evidence>
<protein>
    <recommendedName>
        <fullName evidence="5">RING-type domain-containing protein</fullName>
    </recommendedName>
</protein>
<evidence type="ECO:0008006" key="5">
    <source>
        <dbReference type="Google" id="ProtNLM"/>
    </source>
</evidence>
<evidence type="ECO:0000313" key="3">
    <source>
        <dbReference type="EMBL" id="KAE9982911.1"/>
    </source>
</evidence>
<dbReference type="PANTHER" id="PTHR14305">
    <property type="entry name" value="E3 UBIQUITIN-PROTEIN LIGASE CCNB1IP1"/>
    <property type="match status" value="1"/>
</dbReference>
<comment type="caution">
    <text evidence="3">The sequence shown here is derived from an EMBL/GenBank/DDBJ whole genome shotgun (WGS) entry which is preliminary data.</text>
</comment>
<proteinExistence type="predicted"/>
<reference evidence="3 4" key="1">
    <citation type="submission" date="2018-12" db="EMBL/GenBank/DDBJ databases">
        <title>Venturia inaequalis Genome Resource.</title>
        <authorList>
            <person name="Lichtner F.J."/>
        </authorList>
    </citation>
    <scope>NUCLEOTIDE SEQUENCE [LARGE SCALE GENOMIC DNA]</scope>
    <source>
        <strain evidence="3 4">120213</strain>
    </source>
</reference>
<organism evidence="3 4">
    <name type="scientific">Venturia inaequalis</name>
    <name type="common">Apple scab fungus</name>
    <dbReference type="NCBI Taxonomy" id="5025"/>
    <lineage>
        <taxon>Eukaryota</taxon>
        <taxon>Fungi</taxon>
        <taxon>Dikarya</taxon>
        <taxon>Ascomycota</taxon>
        <taxon>Pezizomycotina</taxon>
        <taxon>Dothideomycetes</taxon>
        <taxon>Pleosporomycetidae</taxon>
        <taxon>Venturiales</taxon>
        <taxon>Venturiaceae</taxon>
        <taxon>Venturia</taxon>
    </lineage>
</organism>
<accession>A0A8H3V867</accession>
<evidence type="ECO:0000313" key="4">
    <source>
        <dbReference type="Proteomes" id="UP000447873"/>
    </source>
</evidence>